<keyword evidence="1" id="KW-1133">Transmembrane helix</keyword>
<dbReference type="Proteomes" id="UP000054776">
    <property type="component" value="Unassembled WGS sequence"/>
</dbReference>
<feature type="transmembrane region" description="Helical" evidence="1">
    <location>
        <begin position="37"/>
        <end position="56"/>
    </location>
</feature>
<reference evidence="2 3" key="1">
    <citation type="submission" date="2015-01" db="EMBL/GenBank/DDBJ databases">
        <title>Evolution of Trichinella species and genotypes.</title>
        <authorList>
            <person name="Korhonen P.K."/>
            <person name="Edoardo P."/>
            <person name="Giuseppe L.R."/>
            <person name="Gasser R.B."/>
        </authorList>
    </citation>
    <scope>NUCLEOTIDE SEQUENCE [LARGE SCALE GENOMIC DNA]</scope>
    <source>
        <strain evidence="2">ISS3</strain>
    </source>
</reference>
<proteinExistence type="predicted"/>
<sequence>MQLKQSVTRCTDHSLMKGRKDQGITGVSRSAHVGLQFLRIVASASSFLSLLSSFFFNPHLRSSRLGVFSLPTCQLTDSLIIPAFEAPALLPAALLVLSSTLVLSFGSVLHGYI</sequence>
<feature type="transmembrane region" description="Helical" evidence="1">
    <location>
        <begin position="88"/>
        <end position="109"/>
    </location>
</feature>
<organism evidence="2 3">
    <name type="scientific">Trichinella spiralis</name>
    <name type="common">Trichina worm</name>
    <dbReference type="NCBI Taxonomy" id="6334"/>
    <lineage>
        <taxon>Eukaryota</taxon>
        <taxon>Metazoa</taxon>
        <taxon>Ecdysozoa</taxon>
        <taxon>Nematoda</taxon>
        <taxon>Enoplea</taxon>
        <taxon>Dorylaimia</taxon>
        <taxon>Trichinellida</taxon>
        <taxon>Trichinellidae</taxon>
        <taxon>Trichinella</taxon>
    </lineage>
</organism>
<evidence type="ECO:0008006" key="4">
    <source>
        <dbReference type="Google" id="ProtNLM"/>
    </source>
</evidence>
<evidence type="ECO:0000256" key="1">
    <source>
        <dbReference type="SAM" id="Phobius"/>
    </source>
</evidence>
<keyword evidence="3" id="KW-1185">Reference proteome</keyword>
<accession>A0A0V1AWX0</accession>
<dbReference type="AlphaFoldDB" id="A0A0V1AWX0"/>
<dbReference type="InParanoid" id="A0A0V1AWX0"/>
<keyword evidence="1" id="KW-0812">Transmembrane</keyword>
<name>A0A0V1AWX0_TRISP</name>
<protein>
    <recommendedName>
        <fullName evidence="4">Transmembrane protein</fullName>
    </recommendedName>
</protein>
<evidence type="ECO:0000313" key="3">
    <source>
        <dbReference type="Proteomes" id="UP000054776"/>
    </source>
</evidence>
<comment type="caution">
    <text evidence="2">The sequence shown here is derived from an EMBL/GenBank/DDBJ whole genome shotgun (WGS) entry which is preliminary data.</text>
</comment>
<gene>
    <name evidence="2" type="ORF">T01_9353</name>
</gene>
<dbReference type="EMBL" id="JYDH01000178">
    <property type="protein sequence ID" value="KRY29178.1"/>
    <property type="molecule type" value="Genomic_DNA"/>
</dbReference>
<evidence type="ECO:0000313" key="2">
    <source>
        <dbReference type="EMBL" id="KRY29178.1"/>
    </source>
</evidence>
<keyword evidence="1" id="KW-0472">Membrane</keyword>